<reference evidence="1" key="1">
    <citation type="submission" date="2019-11" db="EMBL/GenBank/DDBJ databases">
        <title>Description of new Acetobacter species.</title>
        <authorList>
            <person name="Cleenwerck I."/>
            <person name="Sombolestani A.S."/>
        </authorList>
    </citation>
    <scope>NUCLEOTIDE SEQUENCE</scope>
    <source>
        <strain evidence="1">LMG 1626</strain>
    </source>
</reference>
<protein>
    <submittedName>
        <fullName evidence="1">Uncharacterized protein</fullName>
    </submittedName>
</protein>
<proteinExistence type="predicted"/>
<evidence type="ECO:0000313" key="1">
    <source>
        <dbReference type="EMBL" id="NHO55178.1"/>
    </source>
</evidence>
<keyword evidence="2" id="KW-1185">Reference proteome</keyword>
<sequence>MMLSPSFSGAPVARLQARALARRLEGEALRIEGNLVLPEISDRARARLRRTAHEVRRRRSAKLLESSLRELAGREVLVERTSRRSMRT</sequence>
<dbReference type="RefSeq" id="WP_166318531.1">
    <property type="nucleotide sequence ID" value="NZ_WOTH01000053.1"/>
</dbReference>
<gene>
    <name evidence="1" type="ORF">GOB87_14725</name>
</gene>
<dbReference type="EMBL" id="WOTH01000053">
    <property type="protein sequence ID" value="NHO55178.1"/>
    <property type="molecule type" value="Genomic_DNA"/>
</dbReference>
<name>A0A967ECZ8_9PROT</name>
<evidence type="ECO:0000313" key="2">
    <source>
        <dbReference type="Proteomes" id="UP000597459"/>
    </source>
</evidence>
<dbReference type="AlphaFoldDB" id="A0A967ECZ8"/>
<accession>A0A967ECZ8</accession>
<comment type="caution">
    <text evidence="1">The sequence shown here is derived from an EMBL/GenBank/DDBJ whole genome shotgun (WGS) entry which is preliminary data.</text>
</comment>
<organism evidence="1 2">
    <name type="scientific">Acetobacter estunensis</name>
    <dbReference type="NCBI Taxonomy" id="104097"/>
    <lineage>
        <taxon>Bacteria</taxon>
        <taxon>Pseudomonadati</taxon>
        <taxon>Pseudomonadota</taxon>
        <taxon>Alphaproteobacteria</taxon>
        <taxon>Acetobacterales</taxon>
        <taxon>Acetobacteraceae</taxon>
        <taxon>Acetobacter</taxon>
    </lineage>
</organism>
<dbReference type="Proteomes" id="UP000597459">
    <property type="component" value="Unassembled WGS sequence"/>
</dbReference>